<sequence>MNVLRIIFFILSSSFGLFALIVYTMVAHIICKKSIYKTSLFFKYFLIGYPMNFFTWLNSFLSMRIPQTTSCNGFMILFLKSIHRTIFLRIFHFAHYFFAGTQYFYSFLVSVDRFCALYFLPNSDWTWVHVVLTIIFLTGSAICGFLICYGNESFYRYNLYSDYFYIDTTMVNLKIVSFLIAGSILFQVRNKIYRVLASYLSLICFVNICFNVYFYRKLKTATMNRHSALSRNLFKVTYCSIFIDGFLTVLSIINWLISDLHFFEETPLAIEIVRILTWIASDILTWSPPFLLLVFCKTIRQPVQKMIPKIIWKPCPSVTPVAVLGFTNGNQNVQHFTQSFIIQ</sequence>
<dbReference type="GO" id="GO:0007606">
    <property type="term" value="P:sensory perception of chemical stimulus"/>
    <property type="evidence" value="ECO:0007669"/>
    <property type="project" value="UniProtKB-UniRule"/>
</dbReference>
<dbReference type="Proteomes" id="UP000008281">
    <property type="component" value="Unassembled WGS sequence"/>
</dbReference>
<evidence type="ECO:0000256" key="6">
    <source>
        <dbReference type="RuleBase" id="RU280813"/>
    </source>
</evidence>
<dbReference type="EMBL" id="DS268463">
    <property type="protein sequence ID" value="EFP06487.1"/>
    <property type="molecule type" value="Genomic_DNA"/>
</dbReference>
<dbReference type="PANTHER" id="PTHR31552:SF28">
    <property type="entry name" value="SERPENTINE RECEPTOR CLASS GAMMA"/>
    <property type="match status" value="1"/>
</dbReference>
<dbReference type="AlphaFoldDB" id="E3MPI7"/>
<dbReference type="GO" id="GO:0016020">
    <property type="term" value="C:membrane"/>
    <property type="evidence" value="ECO:0007669"/>
    <property type="project" value="UniProtKB-SubCell"/>
</dbReference>
<feature type="transmembrane region" description="Helical" evidence="6">
    <location>
        <begin position="127"/>
        <end position="151"/>
    </location>
</feature>
<accession>E3MPI7</accession>
<evidence type="ECO:0000313" key="7">
    <source>
        <dbReference type="EMBL" id="EFP06487.1"/>
    </source>
</evidence>
<feature type="transmembrane region" description="Helical" evidence="6">
    <location>
        <begin position="163"/>
        <end position="186"/>
    </location>
</feature>
<dbReference type="STRING" id="31234.E3MPI7"/>
<evidence type="ECO:0000256" key="4">
    <source>
        <dbReference type="ARBA" id="ARBA00022989"/>
    </source>
</evidence>
<protein>
    <recommendedName>
        <fullName evidence="6">Serpentine receptor class gamma</fullName>
    </recommendedName>
</protein>
<feature type="transmembrane region" description="Helical" evidence="6">
    <location>
        <begin position="41"/>
        <end position="61"/>
    </location>
</feature>
<feature type="transmembrane region" description="Helical" evidence="6">
    <location>
        <begin position="192"/>
        <end position="215"/>
    </location>
</feature>
<keyword evidence="8" id="KW-1185">Reference proteome</keyword>
<evidence type="ECO:0000256" key="5">
    <source>
        <dbReference type="ARBA" id="ARBA00023136"/>
    </source>
</evidence>
<dbReference type="OrthoDB" id="5828859at2759"/>
<organism evidence="8">
    <name type="scientific">Caenorhabditis remanei</name>
    <name type="common">Caenorhabditis vulgaris</name>
    <dbReference type="NCBI Taxonomy" id="31234"/>
    <lineage>
        <taxon>Eukaryota</taxon>
        <taxon>Metazoa</taxon>
        <taxon>Ecdysozoa</taxon>
        <taxon>Nematoda</taxon>
        <taxon>Chromadorea</taxon>
        <taxon>Rhabditida</taxon>
        <taxon>Rhabditina</taxon>
        <taxon>Rhabditomorpha</taxon>
        <taxon>Rhabditoidea</taxon>
        <taxon>Rhabditidae</taxon>
        <taxon>Peloderinae</taxon>
        <taxon>Caenorhabditis</taxon>
    </lineage>
</organism>
<dbReference type="PANTHER" id="PTHR31552">
    <property type="entry name" value="SERPENTINE RECEPTOR CLASS GAMMA"/>
    <property type="match status" value="1"/>
</dbReference>
<evidence type="ECO:0000256" key="3">
    <source>
        <dbReference type="ARBA" id="ARBA00022692"/>
    </source>
</evidence>
<reference evidence="7" key="1">
    <citation type="submission" date="2007-07" db="EMBL/GenBank/DDBJ databases">
        <title>PCAP assembly of the Caenorhabditis remanei genome.</title>
        <authorList>
            <consortium name="The Caenorhabditis remanei Sequencing Consortium"/>
            <person name="Wilson R.K."/>
        </authorList>
    </citation>
    <scope>NUCLEOTIDE SEQUENCE [LARGE SCALE GENOMIC DNA]</scope>
    <source>
        <strain evidence="7">PB4641</strain>
    </source>
</reference>
<dbReference type="InParanoid" id="E3MPI7"/>
<name>E3MPI7_CAERE</name>
<comment type="subcellular location">
    <subcellularLocation>
        <location evidence="1">Membrane</location>
        <topology evidence="1">Multi-pass membrane protein</topology>
    </subcellularLocation>
</comment>
<keyword evidence="3 6" id="KW-0812">Transmembrane</keyword>
<dbReference type="HOGENOM" id="CLU_069704_0_0_1"/>
<evidence type="ECO:0000256" key="2">
    <source>
        <dbReference type="ARBA" id="ARBA00005692"/>
    </source>
</evidence>
<keyword evidence="4 6" id="KW-1133">Transmembrane helix</keyword>
<comment type="similarity">
    <text evidence="2 6">Belongs to the nematode receptor-like protein srg family.</text>
</comment>
<gene>
    <name evidence="7" type="ORF">CRE_08399</name>
</gene>
<dbReference type="GO" id="GO:0004888">
    <property type="term" value="F:transmembrane signaling receptor activity"/>
    <property type="evidence" value="ECO:0007669"/>
    <property type="project" value="InterPro"/>
</dbReference>
<proteinExistence type="inferred from homology"/>
<keyword evidence="5 6" id="KW-0472">Membrane</keyword>
<feature type="transmembrane region" description="Helical" evidence="6">
    <location>
        <begin position="236"/>
        <end position="257"/>
    </location>
</feature>
<feature type="transmembrane region" description="Helical" evidence="6">
    <location>
        <begin position="6"/>
        <end position="29"/>
    </location>
</feature>
<feature type="transmembrane region" description="Helical" evidence="6">
    <location>
        <begin position="277"/>
        <end position="296"/>
    </location>
</feature>
<evidence type="ECO:0000313" key="8">
    <source>
        <dbReference type="Proteomes" id="UP000008281"/>
    </source>
</evidence>
<dbReference type="Pfam" id="PF02118">
    <property type="entry name" value="Srg"/>
    <property type="match status" value="1"/>
</dbReference>
<dbReference type="InterPro" id="IPR000609">
    <property type="entry name" value="7TM_GPCR_serpentine_rcpt_Srg"/>
</dbReference>
<evidence type="ECO:0000256" key="1">
    <source>
        <dbReference type="ARBA" id="ARBA00004141"/>
    </source>
</evidence>